<reference evidence="2 3" key="1">
    <citation type="journal article" date="2014" name="Antonie Van Leeuwenhoek">
        <title>Roseivivax atlanticus sp. nov., isolated from surface seawater of the Atlantic Ocean.</title>
        <authorList>
            <person name="Li G."/>
            <person name="Lai Q."/>
            <person name="Liu X."/>
            <person name="Sun F."/>
            <person name="Shao Z."/>
        </authorList>
    </citation>
    <scope>NUCLEOTIDE SEQUENCE [LARGE SCALE GENOMIC DNA]</scope>
    <source>
        <strain evidence="2 3">22II-s10s</strain>
    </source>
</reference>
<dbReference type="STRING" id="1379903.ATO8_00225"/>
<comment type="caution">
    <text evidence="2">The sequence shown here is derived from an EMBL/GenBank/DDBJ whole genome shotgun (WGS) entry which is preliminary data.</text>
</comment>
<gene>
    <name evidence="2" type="ORF">ATO8_00225</name>
</gene>
<dbReference type="eggNOG" id="COG0526">
    <property type="taxonomic scope" value="Bacteria"/>
</dbReference>
<feature type="signal peptide" evidence="1">
    <location>
        <begin position="1"/>
        <end position="25"/>
    </location>
</feature>
<protein>
    <submittedName>
        <fullName evidence="2">Protein SoxS</fullName>
    </submittedName>
</protein>
<name>W4HPD4_9RHOB</name>
<dbReference type="EMBL" id="AQQW01000001">
    <property type="protein sequence ID" value="ETW14288.1"/>
    <property type="molecule type" value="Genomic_DNA"/>
</dbReference>
<sequence length="139" mass="15279">MGRTTFAIIASLVLGAACLPRDAAAEVRLVMVEEEGCVWCARWEAEVGDAYPKTDAGRAAPIRRVDITRPIPDDLDLVSPPRLTPTFILVEDGTEHARIEGYPGEDFFWPMVERMLTEADLWGPDQQDAGRPATVDADP</sequence>
<accession>W4HPD4</accession>
<dbReference type="RefSeq" id="WP_043841077.1">
    <property type="nucleotide sequence ID" value="NZ_AQQW01000001.1"/>
</dbReference>
<dbReference type="PROSITE" id="PS51257">
    <property type="entry name" value="PROKAR_LIPOPROTEIN"/>
    <property type="match status" value="1"/>
</dbReference>
<keyword evidence="3" id="KW-1185">Reference proteome</keyword>
<dbReference type="PATRIC" id="fig|1317118.6.peg.46"/>
<evidence type="ECO:0000256" key="1">
    <source>
        <dbReference type="SAM" id="SignalP"/>
    </source>
</evidence>
<dbReference type="Gene3D" id="3.40.30.10">
    <property type="entry name" value="Glutaredoxin"/>
    <property type="match status" value="1"/>
</dbReference>
<evidence type="ECO:0000313" key="3">
    <source>
        <dbReference type="Proteomes" id="UP000019063"/>
    </source>
</evidence>
<organism evidence="2 3">
    <name type="scientific">Roseivivax marinus</name>
    <dbReference type="NCBI Taxonomy" id="1379903"/>
    <lineage>
        <taxon>Bacteria</taxon>
        <taxon>Pseudomonadati</taxon>
        <taxon>Pseudomonadota</taxon>
        <taxon>Alphaproteobacteria</taxon>
        <taxon>Rhodobacterales</taxon>
        <taxon>Roseobacteraceae</taxon>
        <taxon>Roseivivax</taxon>
    </lineage>
</organism>
<proteinExistence type="predicted"/>
<dbReference type="AlphaFoldDB" id="W4HPD4"/>
<evidence type="ECO:0000313" key="2">
    <source>
        <dbReference type="EMBL" id="ETW14288.1"/>
    </source>
</evidence>
<dbReference type="InterPro" id="IPR036249">
    <property type="entry name" value="Thioredoxin-like_sf"/>
</dbReference>
<dbReference type="SUPFAM" id="SSF52833">
    <property type="entry name" value="Thioredoxin-like"/>
    <property type="match status" value="1"/>
</dbReference>
<feature type="chain" id="PRO_5004843403" evidence="1">
    <location>
        <begin position="26"/>
        <end position="139"/>
    </location>
</feature>
<keyword evidence="1" id="KW-0732">Signal</keyword>
<dbReference type="Proteomes" id="UP000019063">
    <property type="component" value="Unassembled WGS sequence"/>
</dbReference>